<dbReference type="GO" id="GO:0070403">
    <property type="term" value="F:NAD+ binding"/>
    <property type="evidence" value="ECO:0007669"/>
    <property type="project" value="InterPro"/>
</dbReference>
<sequence length="713" mass="76517">MTDYSKIDFSDLKAASEADEVVTHSYVRDITLASGKVLALITLDNGRDHTRPSTLGPVTLLELNDRLDELTARAAAGEIQAVGVTGKPYFLAAGADLSKVGEVPDRDSAKKMAQLGHFVLGKLGELGVPSFTFINGLALGGGVEIALNSDYRTVDASAPALGLPEVFLGIIPGWGGAYLLPNLIGIENALKVIVENPLKNNRMLKAKEAFDLGMADAIFPPVNFLEDSLKWADGVLTGKIQVKRPNVPGKLEKLAKWDVAIGIAKKSLEGKLGTTPKSPYRALELLKAAKSGTKAEGFEREDEALADLVSGDQFVASIYAFNLVQKRAKRPAGAPDRELARKVTKVGIIGAGLMASQFALLFVRRLQVPVVITDLDQSRVDKGLDYIRTEITKLEEKGRLDSDEANRLRALVSGTTDKADFADCDWVIEAVFEDLAVKQQVFAEVEPHLSETAILATNTSSLSVEQIGAKLAHPERVVGFHFFNPVAVMPLLEIVKAPATNDETLATAFAVAAKLKKSAVLTADAPGFVVNRLLAKVMGEAARAVDEGTPVPVVEKALAPIGLPMGPFELIDLVGWAVAAHVQDTMVREFPERFYSSENLHALAKLQGVVEKDKHGKVTDLSKEAKKVVTVGKSPVDEATILRRVEDELAREIKLMLDEKVVVAAEDIDLCLILGAGWPFQAGGATPYLDRVGASERAFGDTFHHPAIRGVGA</sequence>
<dbReference type="EMBL" id="CP035491">
    <property type="protein sequence ID" value="QAY73882.1"/>
    <property type="molecule type" value="Genomic_DNA"/>
</dbReference>
<dbReference type="InterPro" id="IPR050136">
    <property type="entry name" value="FA_oxidation_alpha_subunit"/>
</dbReference>
<dbReference type="InterPro" id="IPR029045">
    <property type="entry name" value="ClpP/crotonase-like_dom_sf"/>
</dbReference>
<dbReference type="FunFam" id="3.40.50.720:FF:000009">
    <property type="entry name" value="Fatty oxidation complex, alpha subunit"/>
    <property type="match status" value="1"/>
</dbReference>
<dbReference type="InterPro" id="IPR008927">
    <property type="entry name" value="6-PGluconate_DH-like_C_sf"/>
</dbReference>
<dbReference type="Gene3D" id="3.40.50.720">
    <property type="entry name" value="NAD(P)-binding Rossmann-like Domain"/>
    <property type="match status" value="1"/>
</dbReference>
<evidence type="ECO:0000313" key="15">
    <source>
        <dbReference type="EMBL" id="QAY73882.1"/>
    </source>
</evidence>
<dbReference type="InterPro" id="IPR036291">
    <property type="entry name" value="NAD(P)-bd_dom_sf"/>
</dbReference>
<name>A0A4P6FCT5_9MICO</name>
<evidence type="ECO:0000256" key="5">
    <source>
        <dbReference type="ARBA" id="ARBA00022832"/>
    </source>
</evidence>
<dbReference type="PANTHER" id="PTHR43612:SF3">
    <property type="entry name" value="TRIFUNCTIONAL ENZYME SUBUNIT ALPHA, MITOCHONDRIAL"/>
    <property type="match status" value="1"/>
</dbReference>
<keyword evidence="8" id="KW-0520">NAD</keyword>
<evidence type="ECO:0000256" key="4">
    <source>
        <dbReference type="ARBA" id="ARBA00009463"/>
    </source>
</evidence>
<keyword evidence="16" id="KW-1185">Reference proteome</keyword>
<dbReference type="Gene3D" id="3.90.226.10">
    <property type="entry name" value="2-enoyl-CoA Hydratase, Chain A, domain 1"/>
    <property type="match status" value="1"/>
</dbReference>
<dbReference type="Proteomes" id="UP000291259">
    <property type="component" value="Chromosome"/>
</dbReference>
<feature type="domain" description="3-hydroxyacyl-CoA dehydrogenase C-terminal" evidence="13">
    <location>
        <begin position="527"/>
        <end position="613"/>
    </location>
</feature>
<evidence type="ECO:0000259" key="13">
    <source>
        <dbReference type="Pfam" id="PF00725"/>
    </source>
</evidence>
<proteinExistence type="inferred from homology"/>
<evidence type="ECO:0000256" key="11">
    <source>
        <dbReference type="ARBA" id="ARBA00023268"/>
    </source>
</evidence>
<keyword evidence="5" id="KW-0276">Fatty acid metabolism</keyword>
<dbReference type="Pfam" id="PF02737">
    <property type="entry name" value="3HCDH_N"/>
    <property type="match status" value="1"/>
</dbReference>
<protein>
    <submittedName>
        <fullName evidence="15">3-hydroxyacyl-CoA dehydrogenase</fullName>
    </submittedName>
</protein>
<evidence type="ECO:0000259" key="14">
    <source>
        <dbReference type="Pfam" id="PF02737"/>
    </source>
</evidence>
<dbReference type="InterPro" id="IPR006176">
    <property type="entry name" value="3-OHacyl-CoA_DH_NAD-bd"/>
</dbReference>
<evidence type="ECO:0000256" key="7">
    <source>
        <dbReference type="ARBA" id="ARBA00023002"/>
    </source>
</evidence>
<reference evidence="15 16" key="1">
    <citation type="submission" date="2019-01" db="EMBL/GenBank/DDBJ databases">
        <title>Genome sequencing of strain FW100M-8.</title>
        <authorList>
            <person name="Heo J."/>
            <person name="Kim S.-J."/>
            <person name="Kim J.-S."/>
            <person name="Hong S.-B."/>
            <person name="Kwon S.-W."/>
        </authorList>
    </citation>
    <scope>NUCLEOTIDE SEQUENCE [LARGE SCALE GENOMIC DNA]</scope>
    <source>
        <strain evidence="15 16">FW100M-8</strain>
    </source>
</reference>
<comment type="similarity">
    <text evidence="3">In the central section; belongs to the 3-hydroxyacyl-CoA dehydrogenase family.</text>
</comment>
<dbReference type="KEGG" id="agf:ET445_11530"/>
<evidence type="ECO:0000256" key="6">
    <source>
        <dbReference type="ARBA" id="ARBA00022963"/>
    </source>
</evidence>
<dbReference type="GO" id="GO:0006635">
    <property type="term" value="P:fatty acid beta-oxidation"/>
    <property type="evidence" value="ECO:0007669"/>
    <property type="project" value="UniProtKB-UniPathway"/>
</dbReference>
<dbReference type="InterPro" id="IPR006108">
    <property type="entry name" value="3HC_DH_C"/>
</dbReference>
<dbReference type="AlphaFoldDB" id="A0A4P6FCT5"/>
<evidence type="ECO:0000256" key="10">
    <source>
        <dbReference type="ARBA" id="ARBA00023239"/>
    </source>
</evidence>
<dbReference type="PANTHER" id="PTHR43612">
    <property type="entry name" value="TRIFUNCTIONAL ENZYME SUBUNIT ALPHA"/>
    <property type="match status" value="1"/>
</dbReference>
<dbReference type="UniPathway" id="UPA00659"/>
<evidence type="ECO:0000256" key="2">
    <source>
        <dbReference type="ARBA" id="ARBA00005086"/>
    </source>
</evidence>
<evidence type="ECO:0000256" key="12">
    <source>
        <dbReference type="ARBA" id="ARBA00049556"/>
    </source>
</evidence>
<comment type="pathway">
    <text evidence="1">Lipid metabolism; fatty acid beta-oxidation.</text>
</comment>
<organism evidence="15 16">
    <name type="scientific">Agromyces protaetiae</name>
    <dbReference type="NCBI Taxonomy" id="2509455"/>
    <lineage>
        <taxon>Bacteria</taxon>
        <taxon>Bacillati</taxon>
        <taxon>Actinomycetota</taxon>
        <taxon>Actinomycetes</taxon>
        <taxon>Micrococcales</taxon>
        <taxon>Microbacteriaceae</taxon>
        <taxon>Agromyces</taxon>
    </lineage>
</organism>
<evidence type="ECO:0000256" key="9">
    <source>
        <dbReference type="ARBA" id="ARBA00023098"/>
    </source>
</evidence>
<feature type="domain" description="3-hydroxyacyl-CoA dehydrogenase NAD binding" evidence="14">
    <location>
        <begin position="345"/>
        <end position="524"/>
    </location>
</feature>
<evidence type="ECO:0000256" key="8">
    <source>
        <dbReference type="ARBA" id="ARBA00023027"/>
    </source>
</evidence>
<dbReference type="SUPFAM" id="SSF51735">
    <property type="entry name" value="NAD(P)-binding Rossmann-fold domains"/>
    <property type="match status" value="1"/>
</dbReference>
<dbReference type="GO" id="GO:0016509">
    <property type="term" value="F:long-chain (3S)-3-hydroxyacyl-CoA dehydrogenase (NAD+) activity"/>
    <property type="evidence" value="ECO:0007669"/>
    <property type="project" value="TreeGrafter"/>
</dbReference>
<dbReference type="GO" id="GO:0004300">
    <property type="term" value="F:enoyl-CoA hydratase activity"/>
    <property type="evidence" value="ECO:0007669"/>
    <property type="project" value="TreeGrafter"/>
</dbReference>
<accession>A0A4P6FCT5</accession>
<gene>
    <name evidence="15" type="ORF">ET445_11530</name>
</gene>
<evidence type="ECO:0000256" key="1">
    <source>
        <dbReference type="ARBA" id="ARBA00005005"/>
    </source>
</evidence>
<comment type="similarity">
    <text evidence="4">Belongs to the 3-hydroxyacyl-CoA dehydrogenase family.</text>
</comment>
<evidence type="ECO:0000256" key="3">
    <source>
        <dbReference type="ARBA" id="ARBA00007005"/>
    </source>
</evidence>
<keyword evidence="7" id="KW-0560">Oxidoreductase</keyword>
<dbReference type="CDD" id="cd06558">
    <property type="entry name" value="crotonase-like"/>
    <property type="match status" value="1"/>
</dbReference>
<keyword evidence="10" id="KW-0456">Lyase</keyword>
<dbReference type="Gene3D" id="1.10.1040.50">
    <property type="match status" value="1"/>
</dbReference>
<dbReference type="SUPFAM" id="SSF48179">
    <property type="entry name" value="6-phosphogluconate dehydrogenase C-terminal domain-like"/>
    <property type="match status" value="2"/>
</dbReference>
<comment type="pathway">
    <text evidence="2">Lipid metabolism; butanoate metabolism.</text>
</comment>
<dbReference type="InterPro" id="IPR001753">
    <property type="entry name" value="Enoyl-CoA_hydra/iso"/>
</dbReference>
<evidence type="ECO:0000313" key="16">
    <source>
        <dbReference type="Proteomes" id="UP000291259"/>
    </source>
</evidence>
<keyword evidence="11" id="KW-0511">Multifunctional enzyme</keyword>
<dbReference type="RefSeq" id="WP_129191432.1">
    <property type="nucleotide sequence ID" value="NZ_CP035491.1"/>
</dbReference>
<dbReference type="SUPFAM" id="SSF52096">
    <property type="entry name" value="ClpP/crotonase"/>
    <property type="match status" value="1"/>
</dbReference>
<comment type="catalytic activity">
    <reaction evidence="12">
        <text>a (3S)-3-hydroxyacyl-CoA + NAD(+) = a 3-oxoacyl-CoA + NADH + H(+)</text>
        <dbReference type="Rhea" id="RHEA:22432"/>
        <dbReference type="ChEBI" id="CHEBI:15378"/>
        <dbReference type="ChEBI" id="CHEBI:57318"/>
        <dbReference type="ChEBI" id="CHEBI:57540"/>
        <dbReference type="ChEBI" id="CHEBI:57945"/>
        <dbReference type="ChEBI" id="CHEBI:90726"/>
        <dbReference type="EC" id="1.1.1.35"/>
    </reaction>
</comment>
<dbReference type="Pfam" id="PF00725">
    <property type="entry name" value="3HCDH"/>
    <property type="match status" value="1"/>
</dbReference>
<dbReference type="Pfam" id="PF00378">
    <property type="entry name" value="ECH_1"/>
    <property type="match status" value="1"/>
</dbReference>
<keyword evidence="6" id="KW-0442">Lipid degradation</keyword>
<dbReference type="OrthoDB" id="9771883at2"/>
<keyword evidence="9" id="KW-0443">Lipid metabolism</keyword>